<dbReference type="Gene3D" id="3.40.50.12160">
    <property type="entry name" value="Methylthiotransferase, N-terminal domain"/>
    <property type="match status" value="1"/>
</dbReference>
<comment type="function">
    <text evidence="1 13">Catalyzes the methylthiolation of N6-(dimethylallyl)adenosine (i(6)A), leading to the formation of 2-methylthio-N6-(dimethylallyl)adenosine (ms(2)i(6)A) at position 37 in tRNAs that read codons beginning with uridine.</text>
</comment>
<evidence type="ECO:0000256" key="12">
    <source>
        <dbReference type="ARBA" id="ARBA00081141"/>
    </source>
</evidence>
<dbReference type="InterPro" id="IPR006638">
    <property type="entry name" value="Elp3/MiaA/NifB-like_rSAM"/>
</dbReference>
<dbReference type="InterPro" id="IPR007197">
    <property type="entry name" value="rSAM"/>
</dbReference>
<evidence type="ECO:0000256" key="13">
    <source>
        <dbReference type="HAMAP-Rule" id="MF_01864"/>
    </source>
</evidence>
<dbReference type="EC" id="2.8.4.3" evidence="9 13"/>
<dbReference type="FunFam" id="3.80.30.20:FF:000001">
    <property type="entry name" value="tRNA-2-methylthio-N(6)-dimethylallyladenosine synthase 2"/>
    <property type="match status" value="1"/>
</dbReference>
<dbReference type="PROSITE" id="PS50926">
    <property type="entry name" value="TRAM"/>
    <property type="match status" value="1"/>
</dbReference>
<dbReference type="RefSeq" id="WP_133640163.1">
    <property type="nucleotide sequence ID" value="NZ_SNZV01000004.1"/>
</dbReference>
<feature type="binding site" evidence="13">
    <location>
        <position position="192"/>
    </location>
    <ligand>
        <name>[4Fe-4S] cluster</name>
        <dbReference type="ChEBI" id="CHEBI:49883"/>
        <label>2</label>
        <note>4Fe-4S-S-AdoMet</note>
    </ligand>
</feature>
<dbReference type="SFLD" id="SFLDG01082">
    <property type="entry name" value="B12-binding_domain_containing"/>
    <property type="match status" value="1"/>
</dbReference>
<evidence type="ECO:0000259" key="15">
    <source>
        <dbReference type="PROSITE" id="PS51449"/>
    </source>
</evidence>
<proteinExistence type="inferred from homology"/>
<evidence type="ECO:0000256" key="4">
    <source>
        <dbReference type="ARBA" id="ARBA00022679"/>
    </source>
</evidence>
<evidence type="ECO:0000256" key="1">
    <source>
        <dbReference type="ARBA" id="ARBA00003234"/>
    </source>
</evidence>
<evidence type="ECO:0000256" key="7">
    <source>
        <dbReference type="ARBA" id="ARBA00023004"/>
    </source>
</evidence>
<dbReference type="InterPro" id="IPR002792">
    <property type="entry name" value="TRAM_dom"/>
</dbReference>
<dbReference type="InterPro" id="IPR023404">
    <property type="entry name" value="rSAM_horseshoe"/>
</dbReference>
<comment type="subcellular location">
    <subcellularLocation>
        <location evidence="13">Cytoplasm</location>
    </subcellularLocation>
</comment>
<reference evidence="17 18" key="1">
    <citation type="submission" date="2019-03" db="EMBL/GenBank/DDBJ databases">
        <title>Genomic Encyclopedia of Type Strains, Phase III (KMG-III): the genomes of soil and plant-associated and newly described type strains.</title>
        <authorList>
            <person name="Whitman W."/>
        </authorList>
    </citation>
    <scope>NUCLEOTIDE SEQUENCE [LARGE SCALE GENOMIC DNA]</scope>
    <source>
        <strain evidence="17 18">CGMCC 1.12801</strain>
    </source>
</reference>
<dbReference type="NCBIfam" id="TIGR01574">
    <property type="entry name" value="miaB-methiolase"/>
    <property type="match status" value="1"/>
</dbReference>
<feature type="binding site" evidence="13">
    <location>
        <position position="76"/>
    </location>
    <ligand>
        <name>[4Fe-4S] cluster</name>
        <dbReference type="ChEBI" id="CHEBI:49883"/>
        <label>1</label>
    </ligand>
</feature>
<dbReference type="GO" id="GO:0035597">
    <property type="term" value="F:tRNA-2-methylthio-N(6)-dimethylallyladenosine(37) synthase activity"/>
    <property type="evidence" value="ECO:0007669"/>
    <property type="project" value="UniProtKB-EC"/>
</dbReference>
<keyword evidence="4 13" id="KW-0808">Transferase</keyword>
<keyword evidence="18" id="KW-1185">Reference proteome</keyword>
<protein>
    <recommendedName>
        <fullName evidence="10 13">tRNA-2-methylthio-N(6)-dimethylallyladenosine synthase</fullName>
        <ecNumber evidence="9 13">2.8.4.3</ecNumber>
    </recommendedName>
    <alternativeName>
        <fullName evidence="12 13">(Dimethylallyl)adenosine tRNA methylthiotransferase MiaB</fullName>
    </alternativeName>
    <alternativeName>
        <fullName evidence="11 13">tRNA-i(6)A37 methylthiotransferase</fullName>
    </alternativeName>
</protein>
<name>A0A4R7D0M1_9SPHI</name>
<dbReference type="PANTHER" id="PTHR43020">
    <property type="entry name" value="CDK5 REGULATORY SUBUNIT-ASSOCIATED PROTEIN 1"/>
    <property type="match status" value="1"/>
</dbReference>
<dbReference type="InterPro" id="IPR005839">
    <property type="entry name" value="Methylthiotransferase"/>
</dbReference>
<dbReference type="Pfam" id="PF04055">
    <property type="entry name" value="Radical_SAM"/>
    <property type="match status" value="1"/>
</dbReference>
<keyword evidence="5 13" id="KW-0949">S-adenosyl-L-methionine</keyword>
<dbReference type="SFLD" id="SFLDF00413">
    <property type="entry name" value="CDK5RAP1"/>
    <property type="match status" value="1"/>
</dbReference>
<keyword evidence="8 13" id="KW-0411">Iron-sulfur</keyword>
<organism evidence="17 18">
    <name type="scientific">Sphingobacterium paludis</name>
    <dbReference type="NCBI Taxonomy" id="1476465"/>
    <lineage>
        <taxon>Bacteria</taxon>
        <taxon>Pseudomonadati</taxon>
        <taxon>Bacteroidota</taxon>
        <taxon>Sphingobacteriia</taxon>
        <taxon>Sphingobacteriales</taxon>
        <taxon>Sphingobacteriaceae</taxon>
        <taxon>Sphingobacterium</taxon>
    </lineage>
</organism>
<keyword evidence="6 13" id="KW-0479">Metal-binding</keyword>
<evidence type="ECO:0000256" key="8">
    <source>
        <dbReference type="ARBA" id="ARBA00023014"/>
    </source>
</evidence>
<keyword evidence="7 13" id="KW-0408">Iron</keyword>
<dbReference type="SFLD" id="SFLDS00029">
    <property type="entry name" value="Radical_SAM"/>
    <property type="match status" value="1"/>
</dbReference>
<dbReference type="PROSITE" id="PS01278">
    <property type="entry name" value="MTTASE_RADICAL"/>
    <property type="match status" value="1"/>
</dbReference>
<feature type="binding site" evidence="13">
    <location>
        <position position="185"/>
    </location>
    <ligand>
        <name>[4Fe-4S] cluster</name>
        <dbReference type="ChEBI" id="CHEBI:49883"/>
        <label>2</label>
        <note>4Fe-4S-S-AdoMet</note>
    </ligand>
</feature>
<evidence type="ECO:0000256" key="2">
    <source>
        <dbReference type="ARBA" id="ARBA00022485"/>
    </source>
</evidence>
<evidence type="ECO:0000256" key="11">
    <source>
        <dbReference type="ARBA" id="ARBA00080698"/>
    </source>
</evidence>
<evidence type="ECO:0000259" key="14">
    <source>
        <dbReference type="PROSITE" id="PS50926"/>
    </source>
</evidence>
<dbReference type="PROSITE" id="PS51449">
    <property type="entry name" value="MTTASE_N"/>
    <property type="match status" value="1"/>
</dbReference>
<dbReference type="InterPro" id="IPR006463">
    <property type="entry name" value="MiaB_methiolase"/>
</dbReference>
<evidence type="ECO:0000256" key="5">
    <source>
        <dbReference type="ARBA" id="ARBA00022691"/>
    </source>
</evidence>
<comment type="subunit">
    <text evidence="13">Monomer.</text>
</comment>
<evidence type="ECO:0000259" key="16">
    <source>
        <dbReference type="PROSITE" id="PS51918"/>
    </source>
</evidence>
<dbReference type="Proteomes" id="UP000294752">
    <property type="component" value="Unassembled WGS sequence"/>
</dbReference>
<comment type="caution">
    <text evidence="17">The sequence shown here is derived from an EMBL/GenBank/DDBJ whole genome shotgun (WGS) entry which is preliminary data.</text>
</comment>
<dbReference type="InterPro" id="IPR020612">
    <property type="entry name" value="Methylthiotransferase_CS"/>
</dbReference>
<gene>
    <name evidence="13" type="primary">miaB</name>
    <name evidence="17" type="ORF">B0I21_104183</name>
</gene>
<keyword evidence="13" id="KW-0819">tRNA processing</keyword>
<feature type="domain" description="TRAM" evidence="14">
    <location>
        <begin position="413"/>
        <end position="477"/>
    </location>
</feature>
<dbReference type="SFLD" id="SFLDG01061">
    <property type="entry name" value="methylthiotransferase"/>
    <property type="match status" value="1"/>
</dbReference>
<dbReference type="AlphaFoldDB" id="A0A4R7D0M1"/>
<dbReference type="OrthoDB" id="9805215at2"/>
<feature type="domain" description="Radical SAM core" evidence="16">
    <location>
        <begin position="171"/>
        <end position="411"/>
    </location>
</feature>
<dbReference type="SFLD" id="SFLDF00273">
    <property type="entry name" value="(dimethylallyl)adenosine_tRNA"/>
    <property type="match status" value="1"/>
</dbReference>
<dbReference type="GO" id="GO:0051539">
    <property type="term" value="F:4 iron, 4 sulfur cluster binding"/>
    <property type="evidence" value="ECO:0007669"/>
    <property type="project" value="UniProtKB-UniRule"/>
</dbReference>
<dbReference type="FunFam" id="3.40.50.12160:FF:000003">
    <property type="entry name" value="CDK5 regulatory subunit-associated protein 1"/>
    <property type="match status" value="1"/>
</dbReference>
<feature type="binding site" evidence="13">
    <location>
        <position position="110"/>
    </location>
    <ligand>
        <name>[4Fe-4S] cluster</name>
        <dbReference type="ChEBI" id="CHEBI:49883"/>
        <label>1</label>
    </ligand>
</feature>
<feature type="binding site" evidence="13">
    <location>
        <position position="40"/>
    </location>
    <ligand>
        <name>[4Fe-4S] cluster</name>
        <dbReference type="ChEBI" id="CHEBI:49883"/>
        <label>1</label>
    </ligand>
</feature>
<dbReference type="SMART" id="SM00729">
    <property type="entry name" value="Elp3"/>
    <property type="match status" value="1"/>
</dbReference>
<dbReference type="HAMAP" id="MF_01864">
    <property type="entry name" value="tRNA_metthiotr_MiaB"/>
    <property type="match status" value="1"/>
</dbReference>
<comment type="catalytic activity">
    <reaction evidence="13">
        <text>N(6)-dimethylallyladenosine(37) in tRNA + (sulfur carrier)-SH + AH2 + 2 S-adenosyl-L-methionine = 2-methylsulfanyl-N(6)-dimethylallyladenosine(37) in tRNA + (sulfur carrier)-H + 5'-deoxyadenosine + L-methionine + A + S-adenosyl-L-homocysteine + 2 H(+)</text>
        <dbReference type="Rhea" id="RHEA:37067"/>
        <dbReference type="Rhea" id="RHEA-COMP:10375"/>
        <dbReference type="Rhea" id="RHEA-COMP:10376"/>
        <dbReference type="Rhea" id="RHEA-COMP:14737"/>
        <dbReference type="Rhea" id="RHEA-COMP:14739"/>
        <dbReference type="ChEBI" id="CHEBI:13193"/>
        <dbReference type="ChEBI" id="CHEBI:15378"/>
        <dbReference type="ChEBI" id="CHEBI:17319"/>
        <dbReference type="ChEBI" id="CHEBI:17499"/>
        <dbReference type="ChEBI" id="CHEBI:29917"/>
        <dbReference type="ChEBI" id="CHEBI:57844"/>
        <dbReference type="ChEBI" id="CHEBI:57856"/>
        <dbReference type="ChEBI" id="CHEBI:59789"/>
        <dbReference type="ChEBI" id="CHEBI:64428"/>
        <dbReference type="ChEBI" id="CHEBI:74415"/>
        <dbReference type="ChEBI" id="CHEBI:74417"/>
        <dbReference type="EC" id="2.8.4.3"/>
    </reaction>
</comment>
<feature type="binding site" evidence="13">
    <location>
        <position position="189"/>
    </location>
    <ligand>
        <name>[4Fe-4S] cluster</name>
        <dbReference type="ChEBI" id="CHEBI:49883"/>
        <label>2</label>
        <note>4Fe-4S-S-AdoMet</note>
    </ligand>
</feature>
<dbReference type="InterPro" id="IPR038135">
    <property type="entry name" value="Methylthiotransferase_N_sf"/>
</dbReference>
<dbReference type="InterPro" id="IPR013848">
    <property type="entry name" value="Methylthiotransferase_N"/>
</dbReference>
<keyword evidence="3 13" id="KW-0963">Cytoplasm</keyword>
<dbReference type="PANTHER" id="PTHR43020:SF2">
    <property type="entry name" value="MITOCHONDRIAL TRNA METHYLTHIOTRANSFERASE CDK5RAP1"/>
    <property type="match status" value="1"/>
</dbReference>
<evidence type="ECO:0000256" key="3">
    <source>
        <dbReference type="ARBA" id="ARBA00022490"/>
    </source>
</evidence>
<evidence type="ECO:0000256" key="9">
    <source>
        <dbReference type="ARBA" id="ARBA00033765"/>
    </source>
</evidence>
<evidence type="ECO:0000256" key="10">
    <source>
        <dbReference type="ARBA" id="ARBA00068570"/>
    </source>
</evidence>
<dbReference type="Pfam" id="PF01938">
    <property type="entry name" value="TRAM"/>
    <property type="match status" value="1"/>
</dbReference>
<dbReference type="PROSITE" id="PS51918">
    <property type="entry name" value="RADICAL_SAM"/>
    <property type="match status" value="1"/>
</dbReference>
<dbReference type="GO" id="GO:0046872">
    <property type="term" value="F:metal ion binding"/>
    <property type="evidence" value="ECO:0007669"/>
    <property type="project" value="UniProtKB-KW"/>
</dbReference>
<dbReference type="SUPFAM" id="SSF102114">
    <property type="entry name" value="Radical SAM enzymes"/>
    <property type="match status" value="1"/>
</dbReference>
<evidence type="ECO:0000256" key="6">
    <source>
        <dbReference type="ARBA" id="ARBA00022723"/>
    </source>
</evidence>
<feature type="domain" description="MTTase N-terminal" evidence="15">
    <location>
        <begin position="31"/>
        <end position="147"/>
    </location>
</feature>
<evidence type="ECO:0000313" key="18">
    <source>
        <dbReference type="Proteomes" id="UP000294752"/>
    </source>
</evidence>
<dbReference type="Gene3D" id="3.80.30.20">
    <property type="entry name" value="tm_1862 like domain"/>
    <property type="match status" value="1"/>
</dbReference>
<evidence type="ECO:0000313" key="17">
    <source>
        <dbReference type="EMBL" id="TDS13857.1"/>
    </source>
</evidence>
<dbReference type="GO" id="GO:0005829">
    <property type="term" value="C:cytosol"/>
    <property type="evidence" value="ECO:0007669"/>
    <property type="project" value="TreeGrafter"/>
</dbReference>
<dbReference type="Pfam" id="PF00919">
    <property type="entry name" value="UPF0004"/>
    <property type="match status" value="1"/>
</dbReference>
<keyword evidence="2 13" id="KW-0004">4Fe-4S</keyword>
<dbReference type="EMBL" id="SNZV01000004">
    <property type="protein sequence ID" value="TDS13857.1"/>
    <property type="molecule type" value="Genomic_DNA"/>
</dbReference>
<dbReference type="InterPro" id="IPR058240">
    <property type="entry name" value="rSAM_sf"/>
</dbReference>
<comment type="similarity">
    <text evidence="13">Belongs to the methylthiotransferase family. MiaB subfamily.</text>
</comment>
<dbReference type="NCBIfam" id="TIGR00089">
    <property type="entry name" value="MiaB/RimO family radical SAM methylthiotransferase"/>
    <property type="match status" value="1"/>
</dbReference>
<sequence length="478" mass="54535">MLELEHTTKTHDEARQGEALELLPTGKSTGRKLYIESYGCQMNFSDSEIVASILLDNGFETTKDYKEADVVFINTCSIRENAEQRVRNRLKEFESAKNKNPGMIVGVLGCMAERLKSKFLEEEKLVDVVVGPDAYRDLPNLIDKVDDGAKAVNVLLSREETYADINPVRLNSNGISAFVSIMRGCDNMCSFCVVPFTRGRERSRDYQSIVKEAQELFQAGYKEVTLLGQNVDSYKYTTAVAEGETAKPAVNFAQLLAMVAEVSPELRVRFSTSHPKDITDEVLYTMARYDNICKYIHLPVQSGNSRVLDLMNRTYDREWYMERVDAIRRIIPACGISTDVITGFCTETEEEHAETLSMMDYVKYDFAYMFAYSERPGTLAAKRYEDDIPEHVKKRRLTEVVNKQQEHSLYRLQHFVGKVHKVLIEGFSKRSDQDYCGRNDQNTMVVFPVDERFKPGQYVHVLAERCTSATLMGRVVDL</sequence>
<accession>A0A4R7D0M1</accession>
<comment type="cofactor">
    <cofactor evidence="13">
        <name>[4Fe-4S] cluster</name>
        <dbReference type="ChEBI" id="CHEBI:49883"/>
    </cofactor>
    <text evidence="13">Binds 2 [4Fe-4S] clusters. One cluster is coordinated with 3 cysteines and an exchangeable S-adenosyl-L-methionine.</text>
</comment>